<evidence type="ECO:0000313" key="2">
    <source>
        <dbReference type="Proteomes" id="UP000717585"/>
    </source>
</evidence>
<keyword evidence="2" id="KW-1185">Reference proteome</keyword>
<sequence>MLSSVETAIQNSYLGQYTISEKHLVHRDVKLPISVYHESISLEQAVRCDSKEAEVVISLYFTDKDCIIAVNTNHALCDGREMRTLLSSVHTAPTPTRVVGTESWGTLADVALAGIHTTPYYIPVQDCISIHDALGSAETVSEDVTVALPVQSLLEYKIRGSSPTGTIAAALQLALGRRYLSIHTEAASCAVSVSILVDIRPYVTCNSEIGQAFGTVTVDCIIGRDTTSLTQLAAEASGQIKHRIERGEALRQASALAGNMASCCPSATIELSNHGRYPCSVRMSQYFPGYDGISVAMYSEGDTMRLTASVGKVDRGCVRSLLEEVGRLLGMQ</sequence>
<dbReference type="EMBL" id="JAHDYR010000009">
    <property type="protein sequence ID" value="KAG9395594.1"/>
    <property type="molecule type" value="Genomic_DNA"/>
</dbReference>
<dbReference type="Proteomes" id="UP000717585">
    <property type="component" value="Unassembled WGS sequence"/>
</dbReference>
<name>A0A8J6B8V4_9EUKA</name>
<reference evidence="1" key="1">
    <citation type="submission" date="2021-05" db="EMBL/GenBank/DDBJ databases">
        <title>A free-living protist that lacks canonical eukaryotic 1 DNA replication and segregation systems.</title>
        <authorList>
            <person name="Salas-Leiva D.E."/>
            <person name="Tromer E.C."/>
            <person name="Curtis B.A."/>
            <person name="Jerlstrom-Hultqvist J."/>
            <person name="Kolisko M."/>
            <person name="Yi Z."/>
            <person name="Salas-Leiva J.S."/>
            <person name="Gallot-Lavallee L."/>
            <person name="Kops G.J.P.L."/>
            <person name="Archibald J.M."/>
            <person name="Simpson A.G.B."/>
            <person name="Roger A.J."/>
        </authorList>
    </citation>
    <scope>NUCLEOTIDE SEQUENCE</scope>
    <source>
        <strain evidence="1">BICM</strain>
    </source>
</reference>
<organism evidence="1 2">
    <name type="scientific">Carpediemonas membranifera</name>
    <dbReference type="NCBI Taxonomy" id="201153"/>
    <lineage>
        <taxon>Eukaryota</taxon>
        <taxon>Metamonada</taxon>
        <taxon>Carpediemonas-like organisms</taxon>
        <taxon>Carpediemonas</taxon>
    </lineage>
</organism>
<accession>A0A8J6B8V4</accession>
<gene>
    <name evidence="1" type="ORF">J8273_2789</name>
</gene>
<dbReference type="OrthoDB" id="433470at2759"/>
<evidence type="ECO:0000313" key="1">
    <source>
        <dbReference type="EMBL" id="KAG9395594.1"/>
    </source>
</evidence>
<protein>
    <submittedName>
        <fullName evidence="1">Uncharacterized protein</fullName>
    </submittedName>
</protein>
<proteinExistence type="predicted"/>
<comment type="caution">
    <text evidence="1">The sequence shown here is derived from an EMBL/GenBank/DDBJ whole genome shotgun (WGS) entry which is preliminary data.</text>
</comment>
<dbReference type="AlphaFoldDB" id="A0A8J6B8V4"/>